<dbReference type="Proteomes" id="UP000799640">
    <property type="component" value="Unassembled WGS sequence"/>
</dbReference>
<proteinExistence type="predicted"/>
<name>A0A6G1I0T2_9PEZI</name>
<dbReference type="SUPFAM" id="SSF48452">
    <property type="entry name" value="TPR-like"/>
    <property type="match status" value="1"/>
</dbReference>
<reference evidence="2" key="1">
    <citation type="journal article" date="2020" name="Stud. Mycol.">
        <title>101 Dothideomycetes genomes: a test case for predicting lifestyles and emergence of pathogens.</title>
        <authorList>
            <person name="Haridas S."/>
            <person name="Albert R."/>
            <person name="Binder M."/>
            <person name="Bloem J."/>
            <person name="Labutti K."/>
            <person name="Salamov A."/>
            <person name="Andreopoulos B."/>
            <person name="Baker S."/>
            <person name="Barry K."/>
            <person name="Bills G."/>
            <person name="Bluhm B."/>
            <person name="Cannon C."/>
            <person name="Castanera R."/>
            <person name="Culley D."/>
            <person name="Daum C."/>
            <person name="Ezra D."/>
            <person name="Gonzalez J."/>
            <person name="Henrissat B."/>
            <person name="Kuo A."/>
            <person name="Liang C."/>
            <person name="Lipzen A."/>
            <person name="Lutzoni F."/>
            <person name="Magnuson J."/>
            <person name="Mondo S."/>
            <person name="Nolan M."/>
            <person name="Ohm R."/>
            <person name="Pangilinan J."/>
            <person name="Park H.-J."/>
            <person name="Ramirez L."/>
            <person name="Alfaro M."/>
            <person name="Sun H."/>
            <person name="Tritt A."/>
            <person name="Yoshinaga Y."/>
            <person name="Zwiers L.-H."/>
            <person name="Turgeon B."/>
            <person name="Goodwin S."/>
            <person name="Spatafora J."/>
            <person name="Crous P."/>
            <person name="Grigoriev I."/>
        </authorList>
    </citation>
    <scope>NUCLEOTIDE SEQUENCE</scope>
    <source>
        <strain evidence="2">CBS 262.69</strain>
    </source>
</reference>
<dbReference type="PANTHER" id="PTHR38926">
    <property type="entry name" value="F-BOX DOMAIN CONTAINING PROTEIN, EXPRESSED"/>
    <property type="match status" value="1"/>
</dbReference>
<dbReference type="OrthoDB" id="629492at2759"/>
<protein>
    <recommendedName>
        <fullName evidence="1">F-box domain-containing protein</fullName>
    </recommendedName>
</protein>
<dbReference type="Gene3D" id="3.80.10.10">
    <property type="entry name" value="Ribonuclease Inhibitor"/>
    <property type="match status" value="1"/>
</dbReference>
<dbReference type="PANTHER" id="PTHR38926:SF72">
    <property type="entry name" value="IM:7136021-RELATED"/>
    <property type="match status" value="1"/>
</dbReference>
<dbReference type="Pfam" id="PF12937">
    <property type="entry name" value="F-box-like"/>
    <property type="match status" value="1"/>
</dbReference>
<dbReference type="AlphaFoldDB" id="A0A6G1I0T2"/>
<keyword evidence="3" id="KW-1185">Reference proteome</keyword>
<dbReference type="Gene3D" id="1.25.40.10">
    <property type="entry name" value="Tetratricopeptide repeat domain"/>
    <property type="match status" value="1"/>
</dbReference>
<gene>
    <name evidence="2" type="ORF">EJ06DRAFT_581029</name>
</gene>
<dbReference type="InterPro" id="IPR036047">
    <property type="entry name" value="F-box-like_dom_sf"/>
</dbReference>
<dbReference type="InterPro" id="IPR032675">
    <property type="entry name" value="LRR_dom_sf"/>
</dbReference>
<accession>A0A6G1I0T2</accession>
<sequence>MVPSPAERAKAEGSLHLKCGHYRKAVDALTRGLSEGPNMALLTMRCKAYKEWGNFKAALLDAKAMIQLQRSEPHGYIYAVQLLVEMQRVDPAVATCALGLRDVPVTHHGYKRLEKLRDYMNAMRPVESKLGDPSVHLPMELFLEVVSYLEFHEIASCVRISARWRDVLSSAPNLWRDLDFRAASKKPVKASFVSSAVQNAEGTVTIARLRKVYDERILRLIATVCKDLRTMELHEGRFSGESVIECAQLAYSLTTLRLSRNVTITVRDVTKVFKFRPAIAVAEFGDVQTEATVARATWTAMPNLHTLRFGNNVSPEDNNRSAKANLNGVSLDRLFPSTPNLKHFSLEGWQYSLPTSVSLAHLQLDALIIKRCNLRIIDNIPATLRRLSVVRCGFHHPPLFRQNMPFLEDLEISLVNFDAANAEALVCNAFPIWQEAAVPAGAPSVIWRFHISDCSWMGINQLKNMLRSERVLQAQDISLRNTSIDDGGLQSVIRLMPNLRRLDLTDTKITGSSVGKVLLAIPNLQFLDVSHCSGISSETLEWARRRCPVVRHHPPGHSSSRR</sequence>
<evidence type="ECO:0000259" key="1">
    <source>
        <dbReference type="PROSITE" id="PS50181"/>
    </source>
</evidence>
<dbReference type="Gene3D" id="1.20.1280.50">
    <property type="match status" value="1"/>
</dbReference>
<feature type="domain" description="F-box" evidence="1">
    <location>
        <begin position="131"/>
        <end position="178"/>
    </location>
</feature>
<dbReference type="PROSITE" id="PS50181">
    <property type="entry name" value="FBOX"/>
    <property type="match status" value="1"/>
</dbReference>
<evidence type="ECO:0000313" key="3">
    <source>
        <dbReference type="Proteomes" id="UP000799640"/>
    </source>
</evidence>
<dbReference type="InterPro" id="IPR001810">
    <property type="entry name" value="F-box_dom"/>
</dbReference>
<dbReference type="InterPro" id="IPR011990">
    <property type="entry name" value="TPR-like_helical_dom_sf"/>
</dbReference>
<dbReference type="SUPFAM" id="SSF52047">
    <property type="entry name" value="RNI-like"/>
    <property type="match status" value="1"/>
</dbReference>
<dbReference type="EMBL" id="ML996692">
    <property type="protein sequence ID" value="KAF2401781.1"/>
    <property type="molecule type" value="Genomic_DNA"/>
</dbReference>
<evidence type="ECO:0000313" key="2">
    <source>
        <dbReference type="EMBL" id="KAF2401781.1"/>
    </source>
</evidence>
<dbReference type="SUPFAM" id="SSF81383">
    <property type="entry name" value="F-box domain"/>
    <property type="match status" value="1"/>
</dbReference>
<organism evidence="2 3">
    <name type="scientific">Trichodelitschia bisporula</name>
    <dbReference type="NCBI Taxonomy" id="703511"/>
    <lineage>
        <taxon>Eukaryota</taxon>
        <taxon>Fungi</taxon>
        <taxon>Dikarya</taxon>
        <taxon>Ascomycota</taxon>
        <taxon>Pezizomycotina</taxon>
        <taxon>Dothideomycetes</taxon>
        <taxon>Dothideomycetes incertae sedis</taxon>
        <taxon>Phaeotrichales</taxon>
        <taxon>Phaeotrichaceae</taxon>
        <taxon>Trichodelitschia</taxon>
    </lineage>
</organism>